<name>A0AAE1PGB9_9EUCA</name>
<organism evidence="1 2">
    <name type="scientific">Petrolisthes manimaculis</name>
    <dbReference type="NCBI Taxonomy" id="1843537"/>
    <lineage>
        <taxon>Eukaryota</taxon>
        <taxon>Metazoa</taxon>
        <taxon>Ecdysozoa</taxon>
        <taxon>Arthropoda</taxon>
        <taxon>Crustacea</taxon>
        <taxon>Multicrustacea</taxon>
        <taxon>Malacostraca</taxon>
        <taxon>Eumalacostraca</taxon>
        <taxon>Eucarida</taxon>
        <taxon>Decapoda</taxon>
        <taxon>Pleocyemata</taxon>
        <taxon>Anomura</taxon>
        <taxon>Galatheoidea</taxon>
        <taxon>Porcellanidae</taxon>
        <taxon>Petrolisthes</taxon>
    </lineage>
</organism>
<sequence length="137" mass="15241">MESRWFKGGEWRRVGSRRDSKASHSVRPSPKVRSRCVDLYTTLMVTTMPLSQLHNSTGRGLEDLNSLRLSEGNLVEELIGLDFGVNSQRGLIVTWLVSSCWQPRVMVVDSLTLLSPPQSDALPLSLTRPDPPIPSAL</sequence>
<dbReference type="EMBL" id="JAWZYT010001961">
    <property type="protein sequence ID" value="KAK4307858.1"/>
    <property type="molecule type" value="Genomic_DNA"/>
</dbReference>
<reference evidence="1" key="1">
    <citation type="submission" date="2023-11" db="EMBL/GenBank/DDBJ databases">
        <title>Genome assemblies of two species of porcelain crab, Petrolisthes cinctipes and Petrolisthes manimaculis (Anomura: Porcellanidae).</title>
        <authorList>
            <person name="Angst P."/>
        </authorList>
    </citation>
    <scope>NUCLEOTIDE SEQUENCE</scope>
    <source>
        <strain evidence="1">PB745_02</strain>
        <tissue evidence="1">Gill</tissue>
    </source>
</reference>
<dbReference type="AlphaFoldDB" id="A0AAE1PGB9"/>
<proteinExistence type="predicted"/>
<gene>
    <name evidence="1" type="ORF">Pmani_020414</name>
</gene>
<comment type="caution">
    <text evidence="1">The sequence shown here is derived from an EMBL/GenBank/DDBJ whole genome shotgun (WGS) entry which is preliminary data.</text>
</comment>
<evidence type="ECO:0000313" key="2">
    <source>
        <dbReference type="Proteomes" id="UP001292094"/>
    </source>
</evidence>
<accession>A0AAE1PGB9</accession>
<dbReference type="Proteomes" id="UP001292094">
    <property type="component" value="Unassembled WGS sequence"/>
</dbReference>
<keyword evidence="2" id="KW-1185">Reference proteome</keyword>
<protein>
    <submittedName>
        <fullName evidence="1">Uncharacterized protein</fullName>
    </submittedName>
</protein>
<evidence type="ECO:0000313" key="1">
    <source>
        <dbReference type="EMBL" id="KAK4307858.1"/>
    </source>
</evidence>